<dbReference type="AlphaFoldDB" id="A0A199VI27"/>
<reference evidence="1 2" key="1">
    <citation type="journal article" date="2016" name="DNA Res.">
        <title>The draft genome of MD-2 pineapple using hybrid error correction of long reads.</title>
        <authorList>
            <person name="Redwan R.M."/>
            <person name="Saidin A."/>
            <person name="Kumar S.V."/>
        </authorList>
    </citation>
    <scope>NUCLEOTIDE SEQUENCE [LARGE SCALE GENOMIC DNA]</scope>
    <source>
        <strain evidence="2">cv. MD2</strain>
        <tissue evidence="1">Leaf</tissue>
    </source>
</reference>
<protein>
    <submittedName>
        <fullName evidence="1">Uncharacterized protein</fullName>
    </submittedName>
</protein>
<proteinExistence type="predicted"/>
<organism evidence="1 2">
    <name type="scientific">Ananas comosus</name>
    <name type="common">Pineapple</name>
    <name type="synonym">Ananas ananas</name>
    <dbReference type="NCBI Taxonomy" id="4615"/>
    <lineage>
        <taxon>Eukaryota</taxon>
        <taxon>Viridiplantae</taxon>
        <taxon>Streptophyta</taxon>
        <taxon>Embryophyta</taxon>
        <taxon>Tracheophyta</taxon>
        <taxon>Spermatophyta</taxon>
        <taxon>Magnoliopsida</taxon>
        <taxon>Liliopsida</taxon>
        <taxon>Poales</taxon>
        <taxon>Bromeliaceae</taxon>
        <taxon>Bromelioideae</taxon>
        <taxon>Ananas</taxon>
    </lineage>
</organism>
<evidence type="ECO:0000313" key="2">
    <source>
        <dbReference type="Proteomes" id="UP000092600"/>
    </source>
</evidence>
<comment type="caution">
    <text evidence="1">The sequence shown here is derived from an EMBL/GenBank/DDBJ whole genome shotgun (WGS) entry which is preliminary data.</text>
</comment>
<sequence length="128" mass="14230">MRIYSIKKHIQTRKKIGSIPIRLNPIRFDPIQSDPIRVLSGRTRALPRSAGFLVPFTLLTRSQRIASPIRGVEGELCHGPSRQIGYRSNPHHQPKGEVTYPRLVSVIQPTGIPLATIIATSTTTAVFL</sequence>
<accession>A0A199VI27</accession>
<name>A0A199VI27_ANACO</name>
<evidence type="ECO:0000313" key="1">
    <source>
        <dbReference type="EMBL" id="OAY76759.1"/>
    </source>
</evidence>
<dbReference type="EMBL" id="LSRQ01001730">
    <property type="protein sequence ID" value="OAY76759.1"/>
    <property type="molecule type" value="Genomic_DNA"/>
</dbReference>
<dbReference type="Proteomes" id="UP000092600">
    <property type="component" value="Unassembled WGS sequence"/>
</dbReference>
<gene>
    <name evidence="1" type="ORF">ACMD2_21484</name>
</gene>